<reference evidence="3" key="1">
    <citation type="submission" date="2023-03" db="EMBL/GenBank/DDBJ databases">
        <title>Andean soil-derived lignocellulolytic bacterial consortium as a source of novel taxa and putative plastic-active enzymes.</title>
        <authorList>
            <person name="Diaz-Garcia L."/>
            <person name="Chuvochina M."/>
            <person name="Feuerriegel G."/>
            <person name="Bunk B."/>
            <person name="Sproer C."/>
            <person name="Streit W.R."/>
            <person name="Rodriguez L.M."/>
            <person name="Overmann J."/>
            <person name="Jimenez D.J."/>
        </authorList>
    </citation>
    <scope>NUCLEOTIDE SEQUENCE</scope>
    <source>
        <strain evidence="3">MAG 833</strain>
    </source>
</reference>
<keyword evidence="2" id="KW-0812">Transmembrane</keyword>
<keyword evidence="2" id="KW-1133">Transmembrane helix</keyword>
<evidence type="ECO:0000256" key="2">
    <source>
        <dbReference type="SAM" id="Phobius"/>
    </source>
</evidence>
<name>A0AAJ5WXM8_9CAUL</name>
<protein>
    <submittedName>
        <fullName evidence="3">Uncharacterized protein</fullName>
    </submittedName>
</protein>
<dbReference type="EMBL" id="CP119326">
    <property type="protein sequence ID" value="WEK38665.1"/>
    <property type="molecule type" value="Genomic_DNA"/>
</dbReference>
<evidence type="ECO:0000256" key="1">
    <source>
        <dbReference type="SAM" id="Coils"/>
    </source>
</evidence>
<dbReference type="AlphaFoldDB" id="A0AAJ5WXM8"/>
<feature type="coiled-coil region" evidence="1">
    <location>
        <begin position="75"/>
        <end position="120"/>
    </location>
</feature>
<feature type="transmembrane region" description="Helical" evidence="2">
    <location>
        <begin position="14"/>
        <end position="34"/>
    </location>
</feature>
<keyword evidence="1" id="KW-0175">Coiled coil</keyword>
<sequence>MNLDRLSAIFPSRLTLAAVVGCLIFIPLAIWLGWTGGVAEHDRRQAQAAADAYHAQIADPTTGYAARLGRCAASLSGAEAAVNRQSEAVRDLQKTAAEDAARAERLVQAAQAQAIAADRRARAVLQAQPRDGESRCDAAFRLHQEALS</sequence>
<proteinExistence type="predicted"/>
<organism evidence="3 4">
    <name type="scientific">Candidatus Brevundimonas colombiensis</name>
    <dbReference type="NCBI Taxonomy" id="3121376"/>
    <lineage>
        <taxon>Bacteria</taxon>
        <taxon>Pseudomonadati</taxon>
        <taxon>Pseudomonadota</taxon>
        <taxon>Alphaproteobacteria</taxon>
        <taxon>Caulobacterales</taxon>
        <taxon>Caulobacteraceae</taxon>
        <taxon>Brevundimonas</taxon>
    </lineage>
</organism>
<dbReference type="Proteomes" id="UP001213664">
    <property type="component" value="Chromosome"/>
</dbReference>
<evidence type="ECO:0000313" key="3">
    <source>
        <dbReference type="EMBL" id="WEK38665.1"/>
    </source>
</evidence>
<gene>
    <name evidence="3" type="ORF">P0Y50_08875</name>
</gene>
<accession>A0AAJ5WXM8</accession>
<evidence type="ECO:0000313" key="4">
    <source>
        <dbReference type="Proteomes" id="UP001213664"/>
    </source>
</evidence>
<keyword evidence="2" id="KW-0472">Membrane</keyword>